<dbReference type="Proteomes" id="UP000277597">
    <property type="component" value="Unassembled WGS sequence"/>
</dbReference>
<protein>
    <recommendedName>
        <fullName evidence="6">Integral membrane protein</fullName>
    </recommendedName>
</protein>
<feature type="transmembrane region" description="Helical" evidence="1">
    <location>
        <begin position="12"/>
        <end position="31"/>
    </location>
</feature>
<reference evidence="2 4" key="1">
    <citation type="submission" date="2018-11" db="EMBL/GenBank/DDBJ databases">
        <title>Genomes From Bacteria Associated with the Canine Oral Cavity: a Test Case for Automated Genome-Based Taxonomic Assignment.</title>
        <authorList>
            <person name="Coil D.A."/>
            <person name="Jospin G."/>
            <person name="Darling A.E."/>
            <person name="Wallis C."/>
            <person name="Davis I.J."/>
            <person name="Harris S."/>
            <person name="Eisen J.A."/>
            <person name="Holcombe L.J."/>
            <person name="O'Flynn C."/>
        </authorList>
    </citation>
    <scope>NUCLEOTIDE SEQUENCE [LARGE SCALE GENOMIC DNA]</scope>
    <source>
        <strain evidence="2 4">OH953</strain>
    </source>
</reference>
<keyword evidence="1" id="KW-0472">Membrane</keyword>
<keyword evidence="1" id="KW-0812">Transmembrane</keyword>
<evidence type="ECO:0008006" key="6">
    <source>
        <dbReference type="Google" id="ProtNLM"/>
    </source>
</evidence>
<proteinExistence type="predicted"/>
<sequence>MKTKLRNNLRELLLTFLVIWLPLAYALWIYPSLPENIRINFTSPISPTFKYVPKFLFIWGLPIFMTLIQLIVYGATAYREITKPAFARFVLWIVPLTHIIVYLSILFYALDSHFNVNKIALIFSGLMFMISGNYMPKKVVVEEKPAPRWLAYLFILVGLTAVLVGLFLL</sequence>
<organism evidence="2 4">
    <name type="scientific">Streptococcus sanguinis</name>
    <dbReference type="NCBI Taxonomy" id="1305"/>
    <lineage>
        <taxon>Bacteria</taxon>
        <taxon>Bacillati</taxon>
        <taxon>Bacillota</taxon>
        <taxon>Bacilli</taxon>
        <taxon>Lactobacillales</taxon>
        <taxon>Streptococcaceae</taxon>
        <taxon>Streptococcus</taxon>
    </lineage>
</organism>
<evidence type="ECO:0000313" key="5">
    <source>
        <dbReference type="Proteomes" id="UP000280406"/>
    </source>
</evidence>
<dbReference type="RefSeq" id="WP_124765220.1">
    <property type="nucleotide sequence ID" value="NZ_CP076615.1"/>
</dbReference>
<keyword evidence="1" id="KW-1133">Transmembrane helix</keyword>
<evidence type="ECO:0000313" key="2">
    <source>
        <dbReference type="EMBL" id="RRC92248.1"/>
    </source>
</evidence>
<evidence type="ECO:0000256" key="1">
    <source>
        <dbReference type="SAM" id="Phobius"/>
    </source>
</evidence>
<reference evidence="3 5" key="2">
    <citation type="submission" date="2018-11" db="EMBL/GenBank/DDBJ databases">
        <title>Species Designations Belie Phenotypic and Genotypic Heterogeneity in Oral Streptococci.</title>
        <authorList>
            <person name="Velsko I."/>
        </authorList>
    </citation>
    <scope>NUCLEOTIDE SEQUENCE [LARGE SCALE GENOMIC DNA]</scope>
    <source>
        <strain evidence="3 5">BCC37</strain>
    </source>
</reference>
<dbReference type="AlphaFoldDB" id="A0A3P1S4S8"/>
<gene>
    <name evidence="3" type="ORF">D8869_08565</name>
    <name evidence="2" type="ORF">EII39_05790</name>
</gene>
<feature type="transmembrane region" description="Helical" evidence="1">
    <location>
        <begin position="85"/>
        <end position="110"/>
    </location>
</feature>
<feature type="transmembrane region" description="Helical" evidence="1">
    <location>
        <begin position="51"/>
        <end position="73"/>
    </location>
</feature>
<dbReference type="Proteomes" id="UP000280406">
    <property type="component" value="Unassembled WGS sequence"/>
</dbReference>
<dbReference type="EMBL" id="RJND01000005">
    <property type="protein sequence ID" value="RSI51906.1"/>
    <property type="molecule type" value="Genomic_DNA"/>
</dbReference>
<evidence type="ECO:0000313" key="3">
    <source>
        <dbReference type="EMBL" id="RSI51906.1"/>
    </source>
</evidence>
<comment type="caution">
    <text evidence="2">The sequence shown here is derived from an EMBL/GenBank/DDBJ whole genome shotgun (WGS) entry which is preliminary data.</text>
</comment>
<evidence type="ECO:0000313" key="4">
    <source>
        <dbReference type="Proteomes" id="UP000277597"/>
    </source>
</evidence>
<accession>A0A3P1S4S8</accession>
<name>A0A3P1S4S8_STRSA</name>
<feature type="transmembrane region" description="Helical" evidence="1">
    <location>
        <begin position="148"/>
        <end position="168"/>
    </location>
</feature>
<dbReference type="EMBL" id="RQZI01000005">
    <property type="protein sequence ID" value="RRC92248.1"/>
    <property type="molecule type" value="Genomic_DNA"/>
</dbReference>
<feature type="transmembrane region" description="Helical" evidence="1">
    <location>
        <begin position="116"/>
        <end position="136"/>
    </location>
</feature>